<feature type="non-terminal residue" evidence="2">
    <location>
        <position position="1"/>
    </location>
</feature>
<organism evidence="2 3">
    <name type="scientific">Allacma fusca</name>
    <dbReference type="NCBI Taxonomy" id="39272"/>
    <lineage>
        <taxon>Eukaryota</taxon>
        <taxon>Metazoa</taxon>
        <taxon>Ecdysozoa</taxon>
        <taxon>Arthropoda</taxon>
        <taxon>Hexapoda</taxon>
        <taxon>Collembola</taxon>
        <taxon>Symphypleona</taxon>
        <taxon>Sminthuridae</taxon>
        <taxon>Allacma</taxon>
    </lineage>
</organism>
<protein>
    <submittedName>
        <fullName evidence="2">Uncharacterized protein</fullName>
    </submittedName>
</protein>
<reference evidence="2" key="1">
    <citation type="submission" date="2021-06" db="EMBL/GenBank/DDBJ databases">
        <authorList>
            <person name="Hodson N. C."/>
            <person name="Mongue J. A."/>
            <person name="Jaron S. K."/>
        </authorList>
    </citation>
    <scope>NUCLEOTIDE SEQUENCE</scope>
</reference>
<keyword evidence="1" id="KW-0472">Membrane</keyword>
<comment type="caution">
    <text evidence="2">The sequence shown here is derived from an EMBL/GenBank/DDBJ whole genome shotgun (WGS) entry which is preliminary data.</text>
</comment>
<evidence type="ECO:0000313" key="2">
    <source>
        <dbReference type="EMBL" id="CAG7716536.1"/>
    </source>
</evidence>
<feature type="transmembrane region" description="Helical" evidence="1">
    <location>
        <begin position="26"/>
        <end position="46"/>
    </location>
</feature>
<keyword evidence="1" id="KW-0812">Transmembrane</keyword>
<evidence type="ECO:0000313" key="3">
    <source>
        <dbReference type="Proteomes" id="UP000708208"/>
    </source>
</evidence>
<dbReference type="Proteomes" id="UP000708208">
    <property type="component" value="Unassembled WGS sequence"/>
</dbReference>
<keyword evidence="1" id="KW-1133">Transmembrane helix</keyword>
<dbReference type="AlphaFoldDB" id="A0A8J2NKP0"/>
<proteinExistence type="predicted"/>
<dbReference type="EMBL" id="CAJVCH010039260">
    <property type="protein sequence ID" value="CAG7716536.1"/>
    <property type="molecule type" value="Genomic_DNA"/>
</dbReference>
<sequence>YRTNLKKYLVWHVPRRATASKTEIKLLRLCYVFTLLLSLSAVNLYIRIDAIVEQDISEPNYVENELLKEQRVHRDTMSRDFLTRVNETLKRISMVHEMLEQLRSKEGSDQNIHMIPIARADDALAS</sequence>
<accession>A0A8J2NKP0</accession>
<name>A0A8J2NKP0_9HEXA</name>
<keyword evidence="3" id="KW-1185">Reference proteome</keyword>
<evidence type="ECO:0000256" key="1">
    <source>
        <dbReference type="SAM" id="Phobius"/>
    </source>
</evidence>
<gene>
    <name evidence="2" type="ORF">AFUS01_LOCUS6038</name>
</gene>